<gene>
    <name evidence="3" type="ORF">GSCOC_T00014141001</name>
</gene>
<dbReference type="Gramene" id="CDO96945">
    <property type="protein sequence ID" value="CDO96945"/>
    <property type="gene ID" value="GSCOC_T00014141001"/>
</dbReference>
<proteinExistence type="predicted"/>
<organism evidence="3 4">
    <name type="scientific">Coffea canephora</name>
    <name type="common">Robusta coffee</name>
    <dbReference type="NCBI Taxonomy" id="49390"/>
    <lineage>
        <taxon>Eukaryota</taxon>
        <taxon>Viridiplantae</taxon>
        <taxon>Streptophyta</taxon>
        <taxon>Embryophyta</taxon>
        <taxon>Tracheophyta</taxon>
        <taxon>Spermatophyta</taxon>
        <taxon>Magnoliopsida</taxon>
        <taxon>eudicotyledons</taxon>
        <taxon>Gunneridae</taxon>
        <taxon>Pentapetalae</taxon>
        <taxon>asterids</taxon>
        <taxon>lamiids</taxon>
        <taxon>Gentianales</taxon>
        <taxon>Rubiaceae</taxon>
        <taxon>Ixoroideae</taxon>
        <taxon>Gardenieae complex</taxon>
        <taxon>Bertiereae - Coffeeae clade</taxon>
        <taxon>Coffeeae</taxon>
        <taxon>Coffea</taxon>
    </lineage>
</organism>
<accession>A0A068TKV0</accession>
<reference evidence="4" key="1">
    <citation type="journal article" date="2014" name="Science">
        <title>The coffee genome provides insight into the convergent evolution of caffeine biosynthesis.</title>
        <authorList>
            <person name="Denoeud F."/>
            <person name="Carretero-Paulet L."/>
            <person name="Dereeper A."/>
            <person name="Droc G."/>
            <person name="Guyot R."/>
            <person name="Pietrella M."/>
            <person name="Zheng C."/>
            <person name="Alberti A."/>
            <person name="Anthony F."/>
            <person name="Aprea G."/>
            <person name="Aury J.M."/>
            <person name="Bento P."/>
            <person name="Bernard M."/>
            <person name="Bocs S."/>
            <person name="Campa C."/>
            <person name="Cenci A."/>
            <person name="Combes M.C."/>
            <person name="Crouzillat D."/>
            <person name="Da Silva C."/>
            <person name="Daddiego L."/>
            <person name="De Bellis F."/>
            <person name="Dussert S."/>
            <person name="Garsmeur O."/>
            <person name="Gayraud T."/>
            <person name="Guignon V."/>
            <person name="Jahn K."/>
            <person name="Jamilloux V."/>
            <person name="Joet T."/>
            <person name="Labadie K."/>
            <person name="Lan T."/>
            <person name="Leclercq J."/>
            <person name="Lepelley M."/>
            <person name="Leroy T."/>
            <person name="Li L.T."/>
            <person name="Librado P."/>
            <person name="Lopez L."/>
            <person name="Munoz A."/>
            <person name="Noel B."/>
            <person name="Pallavicini A."/>
            <person name="Perrotta G."/>
            <person name="Poncet V."/>
            <person name="Pot D."/>
            <person name="Priyono X."/>
            <person name="Rigoreau M."/>
            <person name="Rouard M."/>
            <person name="Rozas J."/>
            <person name="Tranchant-Dubreuil C."/>
            <person name="VanBuren R."/>
            <person name="Zhang Q."/>
            <person name="Andrade A.C."/>
            <person name="Argout X."/>
            <person name="Bertrand B."/>
            <person name="de Kochko A."/>
            <person name="Graziosi G."/>
            <person name="Henry R.J."/>
            <person name="Jayarama X."/>
            <person name="Ming R."/>
            <person name="Nagai C."/>
            <person name="Rounsley S."/>
            <person name="Sankoff D."/>
            <person name="Giuliano G."/>
            <person name="Albert V.A."/>
            <person name="Wincker P."/>
            <person name="Lashermes P."/>
        </authorList>
    </citation>
    <scope>NUCLEOTIDE SEQUENCE [LARGE SCALE GENOMIC DNA]</scope>
    <source>
        <strain evidence="4">cv. DH200-94</strain>
    </source>
</reference>
<dbReference type="AlphaFoldDB" id="A0A068TKV0"/>
<evidence type="ECO:0000313" key="3">
    <source>
        <dbReference type="EMBL" id="CDO96945.1"/>
    </source>
</evidence>
<sequence>MGIPQFRREGWLSLYLTLLLASSLCHGKHVQVKIVGSTERARCTSDVVKTWHPTSSGERLAIECKSPDGNFRTLGKGDFDAKGNFEVNFLEADMRKKECYLKLRSSSGAPCPVQLAKRILAVMLKSIDYPNQTSATTPRLKFSSNSCIAAISRMSDEGNPVESSSPRQSKNGNIERLPPTFTEYIKPLQPTPQQKQNLARPPVSVSRKLLTHPIQIFPPIIPPLVPDIHYPFPALAPLAGIPLPTPAPTYQMPLPPSANSPEPIIQKPYPPLAPTYQKPLPPSSDSPMPIIHKPYPPPAPKFKKSSPPPLPVEKPNDPANPPIFISPASLPQPNPSHEQAPSPLSNVRPSPSSATPSNSFSPIPRAPPIPALPPIPTVPRRYFNLPKSGHKSPTPPTKSHS</sequence>
<feature type="compositionally biased region" description="Polar residues" evidence="1">
    <location>
        <begin position="329"/>
        <end position="348"/>
    </location>
</feature>
<keyword evidence="2" id="KW-0732">Signal</keyword>
<name>A0A068TKV0_COFCA</name>
<dbReference type="EMBL" id="HG739085">
    <property type="protein sequence ID" value="CDO96945.1"/>
    <property type="molecule type" value="Genomic_DNA"/>
</dbReference>
<feature type="compositionally biased region" description="Pro residues" evidence="1">
    <location>
        <begin position="268"/>
        <end position="284"/>
    </location>
</feature>
<dbReference type="OMA" id="YHPPRYE"/>
<dbReference type="STRING" id="49390.A0A068TKV0"/>
<feature type="region of interest" description="Disordered" evidence="1">
    <location>
        <begin position="252"/>
        <end position="401"/>
    </location>
</feature>
<feature type="chain" id="PRO_5001654080" evidence="2">
    <location>
        <begin position="28"/>
        <end position="401"/>
    </location>
</feature>
<evidence type="ECO:0000313" key="4">
    <source>
        <dbReference type="Proteomes" id="UP000295252"/>
    </source>
</evidence>
<keyword evidence="4" id="KW-1185">Reference proteome</keyword>
<feature type="region of interest" description="Disordered" evidence="1">
    <location>
        <begin position="154"/>
        <end position="177"/>
    </location>
</feature>
<feature type="compositionally biased region" description="Pro residues" evidence="1">
    <location>
        <begin position="294"/>
        <end position="312"/>
    </location>
</feature>
<dbReference type="InParanoid" id="A0A068TKV0"/>
<feature type="signal peptide" evidence="2">
    <location>
        <begin position="1"/>
        <end position="27"/>
    </location>
</feature>
<feature type="compositionally biased region" description="Pro residues" evidence="1">
    <location>
        <begin position="364"/>
        <end position="377"/>
    </location>
</feature>
<protein>
    <submittedName>
        <fullName evidence="3">Uncharacterized protein</fullName>
    </submittedName>
</protein>
<dbReference type="OrthoDB" id="692967at2759"/>
<feature type="compositionally biased region" description="Low complexity" evidence="1">
    <location>
        <begin position="349"/>
        <end position="363"/>
    </location>
</feature>
<feature type="compositionally biased region" description="Polar residues" evidence="1">
    <location>
        <begin position="161"/>
        <end position="172"/>
    </location>
</feature>
<evidence type="ECO:0000256" key="1">
    <source>
        <dbReference type="SAM" id="MobiDB-lite"/>
    </source>
</evidence>
<dbReference type="Proteomes" id="UP000295252">
    <property type="component" value="Chromosome IV"/>
</dbReference>
<evidence type="ECO:0000256" key="2">
    <source>
        <dbReference type="SAM" id="SignalP"/>
    </source>
</evidence>